<dbReference type="GO" id="GO:0006508">
    <property type="term" value="P:proteolysis"/>
    <property type="evidence" value="ECO:0007669"/>
    <property type="project" value="UniProtKB-KW"/>
</dbReference>
<dbReference type="Proteomes" id="UP000255523">
    <property type="component" value="Unassembled WGS sequence"/>
</dbReference>
<proteinExistence type="predicted"/>
<dbReference type="InterPro" id="IPR007863">
    <property type="entry name" value="Peptidase_M16_C"/>
</dbReference>
<dbReference type="GO" id="GO:0046872">
    <property type="term" value="F:metal ion binding"/>
    <property type="evidence" value="ECO:0007669"/>
    <property type="project" value="InterPro"/>
</dbReference>
<dbReference type="EMBL" id="UHFX01000003">
    <property type="protein sequence ID" value="SUO03868.1"/>
    <property type="molecule type" value="Genomic_DNA"/>
</dbReference>
<dbReference type="AlphaFoldDB" id="A0A380LJ45"/>
<name>A0A380LJ45_9FIRM</name>
<gene>
    <name evidence="2" type="ORF">NCTC11087_00746</name>
</gene>
<dbReference type="InterPro" id="IPR011249">
    <property type="entry name" value="Metalloenz_LuxS/M16"/>
</dbReference>
<keyword evidence="2" id="KW-0378">Hydrolase</keyword>
<evidence type="ECO:0000259" key="1">
    <source>
        <dbReference type="Pfam" id="PF05193"/>
    </source>
</evidence>
<keyword evidence="2" id="KW-0645">Protease</keyword>
<accession>A0A380LJ45</accession>
<dbReference type="Gene3D" id="3.30.830.10">
    <property type="entry name" value="Metalloenzyme, LuxS/M16 peptidase-like"/>
    <property type="match status" value="2"/>
</dbReference>
<dbReference type="Pfam" id="PF05193">
    <property type="entry name" value="Peptidase_M16_C"/>
    <property type="match status" value="1"/>
</dbReference>
<evidence type="ECO:0000313" key="2">
    <source>
        <dbReference type="EMBL" id="SUO03868.1"/>
    </source>
</evidence>
<protein>
    <submittedName>
        <fullName evidence="2">Zinc protease</fullName>
    </submittedName>
</protein>
<evidence type="ECO:0000313" key="3">
    <source>
        <dbReference type="Proteomes" id="UP000255523"/>
    </source>
</evidence>
<dbReference type="OrthoDB" id="9762085at2"/>
<reference evidence="2 3" key="1">
    <citation type="submission" date="2018-06" db="EMBL/GenBank/DDBJ databases">
        <authorList>
            <consortium name="Pathogen Informatics"/>
            <person name="Doyle S."/>
        </authorList>
    </citation>
    <scope>NUCLEOTIDE SEQUENCE [LARGE SCALE GENOMIC DNA]</scope>
    <source>
        <strain evidence="2 3">NCTC11087</strain>
    </source>
</reference>
<sequence length="399" mass="45969">MRFIKTDKFVDNSISIRMFLPFERKTITVTNLALRMLKRKTEAFPSLQQVALALNEAYSFRVSLHMTGLGNRLMIEYRFQYLQSQYCPTGLEDSAVLKIMDQFLFHPLVDVASFEECKAQYEDKLLRLQDDPDYLSSSQCLSLLDKGHTSSISIQGYQSDLETLSYQDVQKRIHKIMSLKKHVYVCGRPSQAVLSYLQSIDAPLEPVMSMHPYQGTEYRESFLQKEIAQTSLTMAFKTNITIKEKLSYPLVLLNSVLGQCPNNLLFDTIREKHSLCYAIHSSLIRYDGLLLVQTGLSKANFEQVKLLIQDQIQRIQSMDYSDELLENAKKDWIDSIRSIQDLPFSWMEQVFSDDYLHQTASIAQRISKIQRIKKEDIALAAHNLSLCALALVEENDEEV</sequence>
<organism evidence="2 3">
    <name type="scientific">Faecalicoccus pleomorphus</name>
    <dbReference type="NCBI Taxonomy" id="1323"/>
    <lineage>
        <taxon>Bacteria</taxon>
        <taxon>Bacillati</taxon>
        <taxon>Bacillota</taxon>
        <taxon>Erysipelotrichia</taxon>
        <taxon>Erysipelotrichales</taxon>
        <taxon>Erysipelotrichaceae</taxon>
        <taxon>Faecalicoccus</taxon>
    </lineage>
</organism>
<dbReference type="GO" id="GO:0008233">
    <property type="term" value="F:peptidase activity"/>
    <property type="evidence" value="ECO:0007669"/>
    <property type="project" value="UniProtKB-KW"/>
</dbReference>
<dbReference type="GeneID" id="77461724"/>
<feature type="domain" description="Peptidase M16 C-terminal" evidence="1">
    <location>
        <begin position="211"/>
        <end position="330"/>
    </location>
</feature>
<keyword evidence="3" id="KW-1185">Reference proteome</keyword>
<dbReference type="RefSeq" id="WP_022789899.1">
    <property type="nucleotide sequence ID" value="NZ_UHFX01000003.1"/>
</dbReference>
<dbReference type="SUPFAM" id="SSF63411">
    <property type="entry name" value="LuxS/MPP-like metallohydrolase"/>
    <property type="match status" value="2"/>
</dbReference>